<name>A0A4C1ZXR8_EUMVA</name>
<reference evidence="1 2" key="1">
    <citation type="journal article" date="2019" name="Commun. Biol.">
        <title>The bagworm genome reveals a unique fibroin gene that provides high tensile strength.</title>
        <authorList>
            <person name="Kono N."/>
            <person name="Nakamura H."/>
            <person name="Ohtoshi R."/>
            <person name="Tomita M."/>
            <person name="Numata K."/>
            <person name="Arakawa K."/>
        </authorList>
    </citation>
    <scope>NUCLEOTIDE SEQUENCE [LARGE SCALE GENOMIC DNA]</scope>
</reference>
<protein>
    <submittedName>
        <fullName evidence="1">Retrovirus-related Pol polyprotein from type-1 retrotransposable element R1 3</fullName>
    </submittedName>
</protein>
<organism evidence="1 2">
    <name type="scientific">Eumeta variegata</name>
    <name type="common">Bagworm moth</name>
    <name type="synonym">Eumeta japonica</name>
    <dbReference type="NCBI Taxonomy" id="151549"/>
    <lineage>
        <taxon>Eukaryota</taxon>
        <taxon>Metazoa</taxon>
        <taxon>Ecdysozoa</taxon>
        <taxon>Arthropoda</taxon>
        <taxon>Hexapoda</taxon>
        <taxon>Insecta</taxon>
        <taxon>Pterygota</taxon>
        <taxon>Neoptera</taxon>
        <taxon>Endopterygota</taxon>
        <taxon>Lepidoptera</taxon>
        <taxon>Glossata</taxon>
        <taxon>Ditrysia</taxon>
        <taxon>Tineoidea</taxon>
        <taxon>Psychidae</taxon>
        <taxon>Oiketicinae</taxon>
        <taxon>Eumeta</taxon>
    </lineage>
</organism>
<dbReference type="OrthoDB" id="411823at2759"/>
<proteinExistence type="predicted"/>
<gene>
    <name evidence="1" type="ORF">EVAR_67501_1</name>
</gene>
<feature type="non-terminal residue" evidence="1">
    <location>
        <position position="200"/>
    </location>
</feature>
<evidence type="ECO:0000313" key="2">
    <source>
        <dbReference type="Proteomes" id="UP000299102"/>
    </source>
</evidence>
<evidence type="ECO:0000313" key="1">
    <source>
        <dbReference type="EMBL" id="GBP92790.1"/>
    </source>
</evidence>
<dbReference type="Proteomes" id="UP000299102">
    <property type="component" value="Unassembled WGS sequence"/>
</dbReference>
<dbReference type="EMBL" id="BGZK01002310">
    <property type="protein sequence ID" value="GBP92790.1"/>
    <property type="molecule type" value="Genomic_DNA"/>
</dbReference>
<accession>A0A4C1ZXR8</accession>
<comment type="caution">
    <text evidence="1">The sequence shown here is derived from an EMBL/GenBank/DDBJ whole genome shotgun (WGS) entry which is preliminary data.</text>
</comment>
<dbReference type="AlphaFoldDB" id="A0A4C1ZXR8"/>
<sequence length="200" mass="22237">MIQTKKHSTNQKNNDLFPVATESRSKTDACVELSGTPAARIPMTSGAGPELPQLAQRSDLCLRDGEDAILCGARVGRRSGVCPMAAFFGERSRLLSTKFCASLWQTESFLNETRPDNGAPQRTNVKTEITGHGGFSQYLFRFKLKNSPYCACDPAKIQDVLHVFEECDMFLRGRKALETEIGVRIERNHSPEILENTGKR</sequence>
<keyword evidence="2" id="KW-1185">Reference proteome</keyword>